<reference evidence="2 3" key="1">
    <citation type="submission" date="2016-11" db="EMBL/GenBank/DDBJ databases">
        <title>Trade-off between light-utilization and light-protection in marine flavobacteria.</title>
        <authorList>
            <person name="Kumagai Y."/>
        </authorList>
    </citation>
    <scope>NUCLEOTIDE SEQUENCE [LARGE SCALE GENOMIC DNA]</scope>
    <source>
        <strain evidence="2 3">NBRC 107125</strain>
    </source>
</reference>
<protein>
    <submittedName>
        <fullName evidence="2">Pilus assembly protein PilM</fullName>
    </submittedName>
</protein>
<dbReference type="AlphaFoldDB" id="A0A1X9NAX8"/>
<accession>A0A1X9NAX8</accession>
<name>A0A1X9NAX8_9GAMM</name>
<proteinExistence type="predicted"/>
<dbReference type="KEGG" id="osg:BST96_08775"/>
<evidence type="ECO:0000313" key="3">
    <source>
        <dbReference type="Proteomes" id="UP000193450"/>
    </source>
</evidence>
<dbReference type="Gene3D" id="3.30.420.40">
    <property type="match status" value="2"/>
</dbReference>
<dbReference type="Proteomes" id="UP000193450">
    <property type="component" value="Chromosome"/>
</dbReference>
<dbReference type="SUPFAM" id="SSF53067">
    <property type="entry name" value="Actin-like ATPase domain"/>
    <property type="match status" value="2"/>
</dbReference>
<gene>
    <name evidence="2" type="ORF">BST96_08775</name>
</gene>
<dbReference type="PANTHER" id="PTHR32432:SF3">
    <property type="entry name" value="ETHANOLAMINE UTILIZATION PROTEIN EUTJ"/>
    <property type="match status" value="1"/>
</dbReference>
<dbReference type="GO" id="GO:0051301">
    <property type="term" value="P:cell division"/>
    <property type="evidence" value="ECO:0007669"/>
    <property type="project" value="InterPro"/>
</dbReference>
<evidence type="ECO:0000259" key="1">
    <source>
        <dbReference type="SMART" id="SM00842"/>
    </source>
</evidence>
<dbReference type="OrthoDB" id="9773403at2"/>
<feature type="domain" description="SHS2" evidence="1">
    <location>
        <begin position="14"/>
        <end position="181"/>
    </location>
</feature>
<dbReference type="CDD" id="cd24049">
    <property type="entry name" value="ASKHA_NBD_PilM"/>
    <property type="match status" value="1"/>
</dbReference>
<dbReference type="PIRSF" id="PIRSF019169">
    <property type="entry name" value="PilM"/>
    <property type="match status" value="1"/>
</dbReference>
<dbReference type="NCBIfam" id="TIGR01175">
    <property type="entry name" value="pilM"/>
    <property type="match status" value="1"/>
</dbReference>
<dbReference type="InterPro" id="IPR003494">
    <property type="entry name" value="SHS2_FtsA"/>
</dbReference>
<dbReference type="Pfam" id="PF11104">
    <property type="entry name" value="PilM_2"/>
    <property type="match status" value="1"/>
</dbReference>
<keyword evidence="3" id="KW-1185">Reference proteome</keyword>
<organism evidence="2 3">
    <name type="scientific">Oceanicoccus sagamiensis</name>
    <dbReference type="NCBI Taxonomy" id="716816"/>
    <lineage>
        <taxon>Bacteria</taxon>
        <taxon>Pseudomonadati</taxon>
        <taxon>Pseudomonadota</taxon>
        <taxon>Gammaproteobacteria</taxon>
        <taxon>Cellvibrionales</taxon>
        <taxon>Spongiibacteraceae</taxon>
        <taxon>Oceanicoccus</taxon>
    </lineage>
</organism>
<dbReference type="EMBL" id="CP019343">
    <property type="protein sequence ID" value="ARN74204.1"/>
    <property type="molecule type" value="Genomic_DNA"/>
</dbReference>
<dbReference type="InterPro" id="IPR050696">
    <property type="entry name" value="FtsA/MreB"/>
</dbReference>
<evidence type="ECO:0000313" key="2">
    <source>
        <dbReference type="EMBL" id="ARN74204.1"/>
    </source>
</evidence>
<dbReference type="RefSeq" id="WP_157117909.1">
    <property type="nucleotide sequence ID" value="NZ_CP019343.1"/>
</dbReference>
<dbReference type="STRING" id="716816.BST96_08775"/>
<dbReference type="PANTHER" id="PTHR32432">
    <property type="entry name" value="CELL DIVISION PROTEIN FTSA-RELATED"/>
    <property type="match status" value="1"/>
</dbReference>
<dbReference type="SMART" id="SM00842">
    <property type="entry name" value="FtsA"/>
    <property type="match status" value="1"/>
</dbReference>
<dbReference type="InterPro" id="IPR043129">
    <property type="entry name" value="ATPase_NBD"/>
</dbReference>
<dbReference type="Gene3D" id="3.30.1490.300">
    <property type="match status" value="1"/>
</dbReference>
<sequence length="355" mass="38490">MLGSLFGKKKSIPVLGVDISSTSVKLLEISKSGDQYKVESYAVASLPPNAVVEKNIAELEGVAESVTKAYERSKSKMKTAAVAVAGSAVITKLIDMPEGLNDDNMETQITLEADQYIPYPLDEVAIDFEVQGESDNSPEQVEVLLAACRRENVELRVDALEMADITAKVVDVEAYAIERTFELIRPHLDCDEDSAIAIIDIGSTMTTLSVLVDGQTVYTREQLFGGRQLTEEIQRRYGLSLDEAGLAKKQGGLPDDYEPEVLEPFKDAVVQQVTRSLQFFFSSSQYNDVDHIVLAGGVASMTGLAEVVQDKLGTPTTLANPFTNMSVASRVDTMSLSNDAPSLMIACGLALRSFD</sequence>
<dbReference type="InterPro" id="IPR005883">
    <property type="entry name" value="PilM"/>
</dbReference>